<comment type="caution">
    <text evidence="5">The sequence shown here is derived from an EMBL/GenBank/DDBJ whole genome shotgun (WGS) entry which is preliminary data.</text>
</comment>
<dbReference type="InterPro" id="IPR051058">
    <property type="entry name" value="GDSL_Est/Lipase"/>
</dbReference>
<keyword evidence="6" id="KW-1185">Reference proteome</keyword>
<reference evidence="5" key="1">
    <citation type="journal article" date="2023" name="Science">
        <title>Elucidation of the pathway for biosynthesis of saponin adjuvants from the soapbark tree.</title>
        <authorList>
            <person name="Reed J."/>
            <person name="Orme A."/>
            <person name="El-Demerdash A."/>
            <person name="Owen C."/>
            <person name="Martin L.B.B."/>
            <person name="Misra R.C."/>
            <person name="Kikuchi S."/>
            <person name="Rejzek M."/>
            <person name="Martin A.C."/>
            <person name="Harkess A."/>
            <person name="Leebens-Mack J."/>
            <person name="Louveau T."/>
            <person name="Stephenson M.J."/>
            <person name="Osbourn A."/>
        </authorList>
    </citation>
    <scope>NUCLEOTIDE SEQUENCE</scope>
    <source>
        <strain evidence="5">S10</strain>
    </source>
</reference>
<keyword evidence="3" id="KW-0443">Lipid metabolism</keyword>
<dbReference type="InterPro" id="IPR036514">
    <property type="entry name" value="SGNH_hydro_sf"/>
</dbReference>
<dbReference type="Proteomes" id="UP001163823">
    <property type="component" value="Chromosome 2"/>
</dbReference>
<accession>A0AAD7VKB2</accession>
<keyword evidence="3" id="KW-0442">Lipid degradation</keyword>
<organism evidence="5 6">
    <name type="scientific">Quillaja saponaria</name>
    <name type="common">Soap bark tree</name>
    <dbReference type="NCBI Taxonomy" id="32244"/>
    <lineage>
        <taxon>Eukaryota</taxon>
        <taxon>Viridiplantae</taxon>
        <taxon>Streptophyta</taxon>
        <taxon>Embryophyta</taxon>
        <taxon>Tracheophyta</taxon>
        <taxon>Spermatophyta</taxon>
        <taxon>Magnoliopsida</taxon>
        <taxon>eudicotyledons</taxon>
        <taxon>Gunneridae</taxon>
        <taxon>Pentapetalae</taxon>
        <taxon>rosids</taxon>
        <taxon>fabids</taxon>
        <taxon>Fabales</taxon>
        <taxon>Quillajaceae</taxon>
        <taxon>Quillaja</taxon>
    </lineage>
</organism>
<dbReference type="CDD" id="cd01837">
    <property type="entry name" value="SGNH_plant_lipase_like"/>
    <property type="match status" value="1"/>
</dbReference>
<dbReference type="SUPFAM" id="SSF52266">
    <property type="entry name" value="SGNH hydrolase"/>
    <property type="match status" value="1"/>
</dbReference>
<proteinExistence type="inferred from homology"/>
<dbReference type="GO" id="GO:0016788">
    <property type="term" value="F:hydrolase activity, acting on ester bonds"/>
    <property type="evidence" value="ECO:0007669"/>
    <property type="project" value="InterPro"/>
</dbReference>
<protein>
    <submittedName>
        <fullName evidence="5">GDSL esterase/lipase</fullName>
    </submittedName>
</protein>
<dbReference type="Pfam" id="PF00657">
    <property type="entry name" value="Lipase_GDSL"/>
    <property type="match status" value="1"/>
</dbReference>
<dbReference type="KEGG" id="qsa:O6P43_002162"/>
<dbReference type="Gene3D" id="3.40.50.1110">
    <property type="entry name" value="SGNH hydrolase"/>
    <property type="match status" value="1"/>
</dbReference>
<feature type="signal peptide" evidence="4">
    <location>
        <begin position="1"/>
        <end position="22"/>
    </location>
</feature>
<dbReference type="InterPro" id="IPR001087">
    <property type="entry name" value="GDSL"/>
</dbReference>
<dbReference type="AlphaFoldDB" id="A0AAD7VKB2"/>
<dbReference type="PANTHER" id="PTHR45648:SF17">
    <property type="entry name" value="GDSL ESTERASE_LIPASE"/>
    <property type="match status" value="1"/>
</dbReference>
<keyword evidence="4" id="KW-0732">Signal</keyword>
<evidence type="ECO:0000256" key="3">
    <source>
        <dbReference type="ARBA" id="ARBA00022963"/>
    </source>
</evidence>
<evidence type="ECO:0000256" key="2">
    <source>
        <dbReference type="ARBA" id="ARBA00022801"/>
    </source>
</evidence>
<evidence type="ECO:0000313" key="6">
    <source>
        <dbReference type="Proteomes" id="UP001163823"/>
    </source>
</evidence>
<evidence type="ECO:0000256" key="1">
    <source>
        <dbReference type="ARBA" id="ARBA00008668"/>
    </source>
</evidence>
<name>A0AAD7VKB2_QUISA</name>
<feature type="chain" id="PRO_5041954452" evidence="4">
    <location>
        <begin position="23"/>
        <end position="374"/>
    </location>
</feature>
<sequence>MATRWIPLVLLFATIIINLAEANVPAIFVFGDSTADVGTNTLLPGSLARADFPHNGIDFPYSRPTGRFSNGLNSADFLAKLMGYKRSPPPFLSLGNIKSPLKRNFRGINFASGGSGILDKTGNSVLTSFGKESNPSSNYSANQKNVISLADQIQQFSVVYTYLEAIMGTVAKNKFLSKSLFIISVGSNDIFGYYHSDSSLTKKEFLSSLVLTYGNHLKSLLNLGARKIGIVSVPPIGCCPSQRIFNATGGCLEELNDHARTFHAMINMELDKLSSEFKDMKYSLGNAVEMTLNVIENPYPFNFKEVKAACCGAGTFNAESFCTPNASLCLNRKEYLFWDLFHPTQAASKLAALTLYGGEPRFVAPINFSQLASR</sequence>
<dbReference type="PANTHER" id="PTHR45648">
    <property type="entry name" value="GDSL LIPASE/ACYLHYDROLASE FAMILY PROTEIN (AFU_ORTHOLOGUE AFUA_4G14700)"/>
    <property type="match status" value="1"/>
</dbReference>
<evidence type="ECO:0000313" key="5">
    <source>
        <dbReference type="EMBL" id="KAJ7978669.1"/>
    </source>
</evidence>
<dbReference type="InterPro" id="IPR035669">
    <property type="entry name" value="SGNH_plant_lipase-like"/>
</dbReference>
<dbReference type="EMBL" id="JARAOO010000002">
    <property type="protein sequence ID" value="KAJ7978669.1"/>
    <property type="molecule type" value="Genomic_DNA"/>
</dbReference>
<keyword evidence="2" id="KW-0378">Hydrolase</keyword>
<comment type="similarity">
    <text evidence="1">Belongs to the 'GDSL' lipolytic enzyme family.</text>
</comment>
<evidence type="ECO:0000256" key="4">
    <source>
        <dbReference type="SAM" id="SignalP"/>
    </source>
</evidence>
<gene>
    <name evidence="5" type="ORF">O6P43_002162</name>
</gene>
<dbReference type="GO" id="GO:0016042">
    <property type="term" value="P:lipid catabolic process"/>
    <property type="evidence" value="ECO:0007669"/>
    <property type="project" value="UniProtKB-KW"/>
</dbReference>